<feature type="transmembrane region" description="Helical" evidence="6">
    <location>
        <begin position="423"/>
        <end position="444"/>
    </location>
</feature>
<dbReference type="InterPro" id="IPR036259">
    <property type="entry name" value="MFS_trans_sf"/>
</dbReference>
<evidence type="ECO:0000256" key="4">
    <source>
        <dbReference type="ARBA" id="ARBA00022989"/>
    </source>
</evidence>
<evidence type="ECO:0000256" key="2">
    <source>
        <dbReference type="ARBA" id="ARBA00007520"/>
    </source>
</evidence>
<dbReference type="FunFam" id="1.20.1720.10:FF:000012">
    <property type="entry name" value="MFS toxin efflux pump (AflT)"/>
    <property type="match status" value="1"/>
</dbReference>
<feature type="transmembrane region" description="Helical" evidence="6">
    <location>
        <begin position="126"/>
        <end position="145"/>
    </location>
</feature>
<evidence type="ECO:0000313" key="8">
    <source>
        <dbReference type="EMBL" id="BCS29245.1"/>
    </source>
</evidence>
<keyword evidence="4 6" id="KW-1133">Transmembrane helix</keyword>
<dbReference type="CDD" id="cd17502">
    <property type="entry name" value="MFS_Azr1_MDR_like"/>
    <property type="match status" value="1"/>
</dbReference>
<sequence>MIDTAPLATSSPYVHAKDDTNTINNRPETKLVSLELSGSDGQHEEQDTTQAYPAGCKFLVIMVGLALSCILVSLDNTILATAIPKITAQFASLDDVGWYGSAYLLTNCSMCLVYGKLYTFFSIKWVYLSALGLFELGSLVCAITPNSVGLILGRAIAGVGAGGIFPGSIVIISESVPLRQRPIFTGLLSAIFSLCAVAGPLIGGALADHATWRWCFYINLPLGGVSCLFIVAFYHAQGPPVKTRNGLKDIVMQLDPLGLLCFLPSMISLLLALQWGGTKYPWSSAQVTALFIVFGLLLLAFIAVQWWRKDQATIPPQLMGNRNVWGASLFAFCLAASLMVYTYYLPIWFQGVQGASATRSGVLSLPMLLTSGLCSIMVGACVSAFGGYMPFVYFSTAATSVAGGLLATLRADSSPAKYLGYQALYGIGVGTGLMQPLMAVQAAVSRADIPSATAIIMFMQTMGGAISVSVAQNLFHTKLLTNLARHAHVPEADVYKVVEAGATMLRKAVPGELLLGALDAYSAAITYSFRLAVAFSALSVLGALPMQWLSVRKS</sequence>
<dbReference type="InterPro" id="IPR005829">
    <property type="entry name" value="Sugar_transporter_CS"/>
</dbReference>
<accession>A0A7R8ATW6</accession>
<evidence type="ECO:0000256" key="1">
    <source>
        <dbReference type="ARBA" id="ARBA00004141"/>
    </source>
</evidence>
<proteinExistence type="inferred from homology"/>
<feature type="transmembrane region" description="Helical" evidence="6">
    <location>
        <begin position="324"/>
        <end position="344"/>
    </location>
</feature>
<feature type="transmembrane region" description="Helical" evidence="6">
    <location>
        <begin position="216"/>
        <end position="236"/>
    </location>
</feature>
<name>A0A7R8ATW6_9EURO</name>
<dbReference type="InterPro" id="IPR020846">
    <property type="entry name" value="MFS_dom"/>
</dbReference>
<dbReference type="KEGG" id="apuu:APUU_70815A"/>
<dbReference type="PROSITE" id="PS50850">
    <property type="entry name" value="MFS"/>
    <property type="match status" value="1"/>
</dbReference>
<feature type="transmembrane region" description="Helical" evidence="6">
    <location>
        <begin position="520"/>
        <end position="544"/>
    </location>
</feature>
<evidence type="ECO:0000259" key="7">
    <source>
        <dbReference type="PROSITE" id="PS50850"/>
    </source>
</evidence>
<feature type="transmembrane region" description="Helical" evidence="6">
    <location>
        <begin position="456"/>
        <end position="475"/>
    </location>
</feature>
<reference evidence="8" key="2">
    <citation type="submission" date="2021-02" db="EMBL/GenBank/DDBJ databases">
        <title>Aspergillus puulaauensis MK2 genome sequence.</title>
        <authorList>
            <person name="Futagami T."/>
            <person name="Mori K."/>
            <person name="Kadooka C."/>
            <person name="Tanaka T."/>
        </authorList>
    </citation>
    <scope>NUCLEOTIDE SEQUENCE</scope>
    <source>
        <strain evidence="8">MK2</strain>
    </source>
</reference>
<dbReference type="AlphaFoldDB" id="A0A7R8ATW6"/>
<feature type="transmembrane region" description="Helical" evidence="6">
    <location>
        <begin position="58"/>
        <end position="84"/>
    </location>
</feature>
<comment type="subcellular location">
    <subcellularLocation>
        <location evidence="1">Membrane</location>
        <topology evidence="1">Multi-pass membrane protein</topology>
    </subcellularLocation>
</comment>
<feature type="transmembrane region" description="Helical" evidence="6">
    <location>
        <begin position="282"/>
        <end position="304"/>
    </location>
</feature>
<dbReference type="Pfam" id="PF07690">
    <property type="entry name" value="MFS_1"/>
    <property type="match status" value="1"/>
</dbReference>
<dbReference type="SUPFAM" id="SSF103473">
    <property type="entry name" value="MFS general substrate transporter"/>
    <property type="match status" value="1"/>
</dbReference>
<feature type="transmembrane region" description="Helical" evidence="6">
    <location>
        <begin position="392"/>
        <end position="411"/>
    </location>
</feature>
<dbReference type="Gene3D" id="1.20.1250.20">
    <property type="entry name" value="MFS general substrate transporter like domains"/>
    <property type="match status" value="2"/>
</dbReference>
<organism evidence="8 9">
    <name type="scientific">Aspergillus puulaauensis</name>
    <dbReference type="NCBI Taxonomy" id="1220207"/>
    <lineage>
        <taxon>Eukaryota</taxon>
        <taxon>Fungi</taxon>
        <taxon>Dikarya</taxon>
        <taxon>Ascomycota</taxon>
        <taxon>Pezizomycotina</taxon>
        <taxon>Eurotiomycetes</taxon>
        <taxon>Eurotiomycetidae</taxon>
        <taxon>Eurotiales</taxon>
        <taxon>Aspergillaceae</taxon>
        <taxon>Aspergillus</taxon>
    </lineage>
</organism>
<dbReference type="EMBL" id="AP024449">
    <property type="protein sequence ID" value="BCS29245.1"/>
    <property type="molecule type" value="Genomic_DNA"/>
</dbReference>
<gene>
    <name evidence="8" type="ORF">APUU_70815A</name>
</gene>
<feature type="transmembrane region" description="Helical" evidence="6">
    <location>
        <begin position="96"/>
        <end position="114"/>
    </location>
</feature>
<feature type="domain" description="Major facilitator superfamily (MFS) profile" evidence="7">
    <location>
        <begin position="61"/>
        <end position="554"/>
    </location>
</feature>
<comment type="similarity">
    <text evidence="2">Belongs to the major facilitator superfamily. TCR/Tet family.</text>
</comment>
<dbReference type="RefSeq" id="XP_041561431.1">
    <property type="nucleotide sequence ID" value="XM_041695730.1"/>
</dbReference>
<dbReference type="InterPro" id="IPR011701">
    <property type="entry name" value="MFS"/>
</dbReference>
<dbReference type="Proteomes" id="UP000654913">
    <property type="component" value="Chromosome 7"/>
</dbReference>
<evidence type="ECO:0000256" key="3">
    <source>
        <dbReference type="ARBA" id="ARBA00022692"/>
    </source>
</evidence>
<feature type="transmembrane region" description="Helical" evidence="6">
    <location>
        <begin position="151"/>
        <end position="172"/>
    </location>
</feature>
<protein>
    <recommendedName>
        <fullName evidence="7">Major facilitator superfamily (MFS) profile domain-containing protein</fullName>
    </recommendedName>
</protein>
<dbReference type="GO" id="GO:0005886">
    <property type="term" value="C:plasma membrane"/>
    <property type="evidence" value="ECO:0007669"/>
    <property type="project" value="TreeGrafter"/>
</dbReference>
<keyword evidence="5 6" id="KW-0472">Membrane</keyword>
<reference evidence="8" key="1">
    <citation type="submission" date="2021-01" db="EMBL/GenBank/DDBJ databases">
        <authorList>
            <consortium name="Aspergillus puulaauensis MK2 genome sequencing consortium"/>
            <person name="Kazuki M."/>
            <person name="Futagami T."/>
        </authorList>
    </citation>
    <scope>NUCLEOTIDE SEQUENCE</scope>
    <source>
        <strain evidence="8">MK2</strain>
    </source>
</reference>
<evidence type="ECO:0000256" key="5">
    <source>
        <dbReference type="ARBA" id="ARBA00023136"/>
    </source>
</evidence>
<dbReference type="GeneID" id="64979242"/>
<feature type="transmembrane region" description="Helical" evidence="6">
    <location>
        <begin position="364"/>
        <end position="385"/>
    </location>
</feature>
<evidence type="ECO:0000313" key="9">
    <source>
        <dbReference type="Proteomes" id="UP000654913"/>
    </source>
</evidence>
<dbReference type="OrthoDB" id="10021397at2759"/>
<keyword evidence="3 6" id="KW-0812">Transmembrane</keyword>
<dbReference type="FunFam" id="1.20.1250.20:FF:000196">
    <property type="entry name" value="MFS toxin efflux pump (AflT)"/>
    <property type="match status" value="1"/>
</dbReference>
<feature type="transmembrane region" description="Helical" evidence="6">
    <location>
        <begin position="184"/>
        <end position="204"/>
    </location>
</feature>
<dbReference type="GO" id="GO:0022857">
    <property type="term" value="F:transmembrane transporter activity"/>
    <property type="evidence" value="ECO:0007669"/>
    <property type="project" value="InterPro"/>
</dbReference>
<dbReference type="PANTHER" id="PTHR23501:SF199">
    <property type="entry name" value="MFS EFFLUX TRANSPORTER INPD-RELATED"/>
    <property type="match status" value="1"/>
</dbReference>
<keyword evidence="9" id="KW-1185">Reference proteome</keyword>
<dbReference type="PROSITE" id="PS00217">
    <property type="entry name" value="SUGAR_TRANSPORT_2"/>
    <property type="match status" value="1"/>
</dbReference>
<feature type="transmembrane region" description="Helical" evidence="6">
    <location>
        <begin position="257"/>
        <end position="276"/>
    </location>
</feature>
<evidence type="ECO:0000256" key="6">
    <source>
        <dbReference type="SAM" id="Phobius"/>
    </source>
</evidence>
<dbReference type="PANTHER" id="PTHR23501">
    <property type="entry name" value="MAJOR FACILITATOR SUPERFAMILY"/>
    <property type="match status" value="1"/>
</dbReference>